<protein>
    <submittedName>
        <fullName evidence="2">LAME_0E00782g1_1</fullName>
    </submittedName>
</protein>
<dbReference type="CDD" id="cd16963">
    <property type="entry name" value="CCE1"/>
    <property type="match status" value="1"/>
</dbReference>
<organism evidence="2 3">
    <name type="scientific">Lachancea meyersii CBS 8951</name>
    <dbReference type="NCBI Taxonomy" id="1266667"/>
    <lineage>
        <taxon>Eukaryota</taxon>
        <taxon>Fungi</taxon>
        <taxon>Dikarya</taxon>
        <taxon>Ascomycota</taxon>
        <taxon>Saccharomycotina</taxon>
        <taxon>Saccharomycetes</taxon>
        <taxon>Saccharomycetales</taxon>
        <taxon>Saccharomycetaceae</taxon>
        <taxon>Lachancea</taxon>
    </lineage>
</organism>
<dbReference type="GO" id="GO:0000403">
    <property type="term" value="F:Y-form DNA binding"/>
    <property type="evidence" value="ECO:0007669"/>
    <property type="project" value="TreeGrafter"/>
</dbReference>
<proteinExistence type="predicted"/>
<dbReference type="GO" id="GO:0004520">
    <property type="term" value="F:DNA endonuclease activity"/>
    <property type="evidence" value="ECO:0007669"/>
    <property type="project" value="TreeGrafter"/>
</dbReference>
<dbReference type="Gene3D" id="3.30.420.10">
    <property type="entry name" value="Ribonuclease H-like superfamily/Ribonuclease H"/>
    <property type="match status" value="1"/>
</dbReference>
<dbReference type="Pfam" id="PF09159">
    <property type="entry name" value="Ydc2-catalyt"/>
    <property type="match status" value="1"/>
</dbReference>
<dbReference type="PANTHER" id="PTHR28072:SF1">
    <property type="entry name" value="CRUCIFORM CUTTING ENDONUCLEASE 1, MITOCHONDRIAL-RELATED"/>
    <property type="match status" value="1"/>
</dbReference>
<dbReference type="InterPro" id="IPR015242">
    <property type="entry name" value="Ydc2_cat"/>
</dbReference>
<dbReference type="InterPro" id="IPR036397">
    <property type="entry name" value="RNaseH_sf"/>
</dbReference>
<dbReference type="OrthoDB" id="5552842at2759"/>
<evidence type="ECO:0000313" key="3">
    <source>
        <dbReference type="Proteomes" id="UP000191144"/>
    </source>
</evidence>
<sequence length="350" mass="39497">MGTKRVIRSVLDGVDYFCRKTDNKTLKKLALSIGSQAGTTKTALRSNIVAQCELLKKLSDTKKSMGKLDITAIDMGLENFAYSRLSWHADQKIPELREWNKMRISSPNADSDDIKTPFTPKMFTQVGQTLTDTLTAKSPDLFVVERQRTRTLGSAAVPDPILKVNALEHVLFMSLNAKKFYVKNLHYLVESSDPRRMTDFWCQAIPIRKLLESAYGLDSPKAHLKATSSTLTKMLKIALVKSMLLRQAQEKFTLSPLLSSQFTNYTPRKKYDLFEALQLGDSAGTSKEDDLADSLLHGLAWVEWLRNFDELAAVISGEEADQAGLKAFNDFNKSKWTEREHYSKTCILEL</sequence>
<gene>
    <name evidence="2" type="ORF">LAME_0E00782G</name>
</gene>
<name>A0A1G4JEY9_9SACH</name>
<dbReference type="EMBL" id="LT598481">
    <property type="protein sequence ID" value="SCU88683.1"/>
    <property type="molecule type" value="Genomic_DNA"/>
</dbReference>
<dbReference type="InterPro" id="IPR012337">
    <property type="entry name" value="RNaseH-like_sf"/>
</dbReference>
<accession>A0A1G4JEY9</accession>
<dbReference type="GO" id="GO:0070336">
    <property type="term" value="F:flap-structured DNA binding"/>
    <property type="evidence" value="ECO:0007669"/>
    <property type="project" value="TreeGrafter"/>
</dbReference>
<dbReference type="GO" id="GO:0000402">
    <property type="term" value="F:crossed form four-way junction DNA binding"/>
    <property type="evidence" value="ECO:0007669"/>
    <property type="project" value="TreeGrafter"/>
</dbReference>
<evidence type="ECO:0000313" key="2">
    <source>
        <dbReference type="EMBL" id="SCU88683.1"/>
    </source>
</evidence>
<dbReference type="AlphaFoldDB" id="A0A1G4JEY9"/>
<dbReference type="Proteomes" id="UP000191144">
    <property type="component" value="Chromosome E"/>
</dbReference>
<dbReference type="PANTHER" id="PTHR28072">
    <property type="entry name" value="CRUCIFORM CUTTING ENDONUCLEASE 1, MITOCHONDRIAL-RELATED"/>
    <property type="match status" value="1"/>
</dbReference>
<feature type="domain" description="Mitochondrial resolvase Ydc2 catalytic" evidence="1">
    <location>
        <begin position="70"/>
        <end position="310"/>
    </location>
</feature>
<evidence type="ECO:0000259" key="1">
    <source>
        <dbReference type="Pfam" id="PF09159"/>
    </source>
</evidence>
<dbReference type="SUPFAM" id="SSF53098">
    <property type="entry name" value="Ribonuclease H-like"/>
    <property type="match status" value="1"/>
</dbReference>
<dbReference type="InterPro" id="IPR039197">
    <property type="entry name" value="Mrs1/Cce1"/>
</dbReference>
<keyword evidence="3" id="KW-1185">Reference proteome</keyword>
<dbReference type="GO" id="GO:0005739">
    <property type="term" value="C:mitochondrion"/>
    <property type="evidence" value="ECO:0007669"/>
    <property type="project" value="TreeGrafter"/>
</dbReference>
<reference evidence="3" key="1">
    <citation type="submission" date="2016-03" db="EMBL/GenBank/DDBJ databases">
        <authorList>
            <person name="Devillers Hugo."/>
        </authorList>
    </citation>
    <scope>NUCLEOTIDE SEQUENCE [LARGE SCALE GENOMIC DNA]</scope>
</reference>